<dbReference type="PRINTS" id="PR01755">
    <property type="entry name" value="SECFTRNLCASE"/>
</dbReference>
<keyword evidence="7 9" id="KW-0811">Translocation</keyword>
<dbReference type="PANTHER" id="PTHR30081:SF1">
    <property type="entry name" value="PROTEIN TRANSLOCASE SUBUNIT SECD"/>
    <property type="match status" value="1"/>
</dbReference>
<evidence type="ECO:0000259" key="13">
    <source>
        <dbReference type="Pfam" id="PF22599"/>
    </source>
</evidence>
<evidence type="ECO:0000256" key="9">
    <source>
        <dbReference type="HAMAP-Rule" id="MF_01463"/>
    </source>
</evidence>
<protein>
    <recommendedName>
        <fullName evidence="9 10">Multifunctional fusion protein</fullName>
    </recommendedName>
    <domain>
        <recommendedName>
            <fullName evidence="9">Protein translocase subunit SecD</fullName>
        </recommendedName>
    </domain>
    <domain>
        <recommendedName>
            <fullName evidence="10">Protein-export membrane protein SecF</fullName>
        </recommendedName>
    </domain>
</protein>
<dbReference type="Pfam" id="PF22599">
    <property type="entry name" value="SecDF_P1_head"/>
    <property type="match status" value="1"/>
</dbReference>
<evidence type="ECO:0000313" key="14">
    <source>
        <dbReference type="EMBL" id="MVN22282.1"/>
    </source>
</evidence>
<evidence type="ECO:0000256" key="10">
    <source>
        <dbReference type="HAMAP-Rule" id="MF_01464"/>
    </source>
</evidence>
<dbReference type="InterPro" id="IPR048631">
    <property type="entry name" value="SecD_1st"/>
</dbReference>
<dbReference type="GO" id="GO:0015450">
    <property type="term" value="F:protein-transporting ATPase activity"/>
    <property type="evidence" value="ECO:0007669"/>
    <property type="project" value="InterPro"/>
</dbReference>
<dbReference type="InterPro" id="IPR048634">
    <property type="entry name" value="SecD_SecF_C"/>
</dbReference>
<feature type="transmembrane region" description="Helical" evidence="9">
    <location>
        <begin position="946"/>
        <end position="964"/>
    </location>
</feature>
<dbReference type="GO" id="GO:0006605">
    <property type="term" value="P:protein targeting"/>
    <property type="evidence" value="ECO:0007669"/>
    <property type="project" value="UniProtKB-UniRule"/>
</dbReference>
<keyword evidence="3 9" id="KW-1003">Cell membrane</keyword>
<dbReference type="NCBIfam" id="TIGR01129">
    <property type="entry name" value="secD"/>
    <property type="match status" value="1"/>
</dbReference>
<comment type="similarity">
    <text evidence="10">Belongs to the SecD/SecF family. SecF subfamily.</text>
</comment>
<dbReference type="InterPro" id="IPR022645">
    <property type="entry name" value="SecD/SecF_bac"/>
</dbReference>
<feature type="transmembrane region" description="Helical" evidence="9">
    <location>
        <begin position="858"/>
        <end position="881"/>
    </location>
</feature>
<reference evidence="14 15" key="1">
    <citation type="submission" date="2019-12" db="EMBL/GenBank/DDBJ databases">
        <title>Mucilaginibacter sp. HMF7410 genome sequencing and assembly.</title>
        <authorList>
            <person name="Kang H."/>
            <person name="Cha I."/>
            <person name="Kim H."/>
            <person name="Joh K."/>
        </authorList>
    </citation>
    <scope>NUCLEOTIDE SEQUENCE [LARGE SCALE GENOMIC DNA]</scope>
    <source>
        <strain evidence="14 15">HMF7410</strain>
    </source>
</reference>
<dbReference type="Proteomes" id="UP000462014">
    <property type="component" value="Unassembled WGS sequence"/>
</dbReference>
<comment type="caution">
    <text evidence="9">Lacks conserved residue(s) required for the propagation of feature annotation.</text>
</comment>
<evidence type="ECO:0000256" key="6">
    <source>
        <dbReference type="ARBA" id="ARBA00022989"/>
    </source>
</evidence>
<feature type="domain" description="Protein export membrane protein SecD/SecF C-terminal" evidence="11">
    <location>
        <begin position="510"/>
        <end position="681"/>
    </location>
</feature>
<comment type="subcellular location">
    <subcellularLocation>
        <location evidence="1 9">Cell membrane</location>
        <topology evidence="1 9">Multi-pass membrane protein</topology>
    </subcellularLocation>
</comment>
<dbReference type="EMBL" id="WPIK01000010">
    <property type="protein sequence ID" value="MVN22282.1"/>
    <property type="molecule type" value="Genomic_DNA"/>
</dbReference>
<feature type="transmembrane region" description="Helical" evidence="9">
    <location>
        <begin position="554"/>
        <end position="576"/>
    </location>
</feature>
<evidence type="ECO:0000313" key="15">
    <source>
        <dbReference type="Proteomes" id="UP000462014"/>
    </source>
</evidence>
<feature type="transmembrane region" description="Helical" evidence="9">
    <location>
        <begin position="834"/>
        <end position="851"/>
    </location>
</feature>
<keyword evidence="4 9" id="KW-0812">Transmembrane</keyword>
<feature type="transmembrane region" description="Helical" evidence="9">
    <location>
        <begin position="711"/>
        <end position="731"/>
    </location>
</feature>
<dbReference type="Gene3D" id="3.30.1360.200">
    <property type="match status" value="1"/>
</dbReference>
<dbReference type="PANTHER" id="PTHR30081">
    <property type="entry name" value="PROTEIN-EXPORT MEMBRANE PROTEIN SEC"/>
    <property type="match status" value="1"/>
</dbReference>
<feature type="transmembrane region" description="Helical" evidence="9">
    <location>
        <begin position="624"/>
        <end position="645"/>
    </location>
</feature>
<dbReference type="InterPro" id="IPR005665">
    <property type="entry name" value="SecF_bac"/>
</dbReference>
<evidence type="ECO:0000256" key="1">
    <source>
        <dbReference type="ARBA" id="ARBA00004651"/>
    </source>
</evidence>
<keyword evidence="6 9" id="KW-1133">Transmembrane helix</keyword>
<dbReference type="GO" id="GO:0065002">
    <property type="term" value="P:intracellular protein transmembrane transport"/>
    <property type="evidence" value="ECO:0007669"/>
    <property type="project" value="UniProtKB-UniRule"/>
</dbReference>
<dbReference type="InterPro" id="IPR022813">
    <property type="entry name" value="SecD/SecF_arch_bac"/>
</dbReference>
<feature type="transmembrane region" description="Helical" evidence="9">
    <location>
        <begin position="651"/>
        <end position="676"/>
    </location>
</feature>
<proteinExistence type="inferred from homology"/>
<comment type="subunit">
    <text evidence="10">Forms a complex with SecD. Part of the essential Sec protein translocation apparatus which comprises SecA, SecYEG and auxiliary proteins SecDF. Other proteins may also be involved.</text>
</comment>
<keyword evidence="8 9" id="KW-0472">Membrane</keyword>
<accession>A0A7K1SY90</accession>
<comment type="function">
    <text evidence="9">Part of the Sec protein translocase complex. Interacts with the SecYEG preprotein conducting channel. SecDF uses the proton motive force (PMF) to complete protein translocation after the ATP-dependent function of SecA.</text>
</comment>
<evidence type="ECO:0000256" key="2">
    <source>
        <dbReference type="ARBA" id="ARBA00022448"/>
    </source>
</evidence>
<dbReference type="HAMAP" id="MF_01463_B">
    <property type="entry name" value="SecD_B"/>
    <property type="match status" value="1"/>
</dbReference>
<dbReference type="Pfam" id="PF07549">
    <property type="entry name" value="Sec_GG"/>
    <property type="match status" value="1"/>
</dbReference>
<evidence type="ECO:0000256" key="8">
    <source>
        <dbReference type="ARBA" id="ARBA00023136"/>
    </source>
</evidence>
<feature type="domain" description="Protein translocase subunit SecDF P1" evidence="12">
    <location>
        <begin position="177"/>
        <end position="236"/>
    </location>
</feature>
<dbReference type="Pfam" id="PF21760">
    <property type="entry name" value="SecD_1st"/>
    <property type="match status" value="1"/>
</dbReference>
<feature type="domain" description="SecDF P1 head subdomain" evidence="13">
    <location>
        <begin position="408"/>
        <end position="507"/>
    </location>
</feature>
<keyword evidence="2 9" id="KW-0813">Transport</keyword>
<gene>
    <name evidence="9" type="primary">secD</name>
    <name evidence="10" type="synonym">secF</name>
    <name evidence="14" type="ORF">GO621_12135</name>
</gene>
<dbReference type="InterPro" id="IPR054384">
    <property type="entry name" value="SecDF_P1_head"/>
</dbReference>
<dbReference type="HAMAP" id="MF_01464_B">
    <property type="entry name" value="SecF_B"/>
    <property type="match status" value="1"/>
</dbReference>
<feature type="transmembrane region" description="Helical" evidence="9">
    <location>
        <begin position="893"/>
        <end position="913"/>
    </location>
</feature>
<feature type="transmembrane region" description="Helical" evidence="9">
    <location>
        <begin position="582"/>
        <end position="603"/>
    </location>
</feature>
<evidence type="ECO:0000256" key="3">
    <source>
        <dbReference type="ARBA" id="ARBA00022475"/>
    </source>
</evidence>
<dbReference type="NCBIfam" id="NF009585">
    <property type="entry name" value="PRK13024.1-5"/>
    <property type="match status" value="1"/>
</dbReference>
<dbReference type="RefSeq" id="WP_157567387.1">
    <property type="nucleotide sequence ID" value="NZ_WPIK01000010.1"/>
</dbReference>
<dbReference type="FunFam" id="1.20.1640.10:FF:000004">
    <property type="entry name" value="Protein translocase subunit SecD"/>
    <property type="match status" value="1"/>
</dbReference>
<dbReference type="Gene3D" id="3.30.70.3220">
    <property type="match status" value="1"/>
</dbReference>
<dbReference type="InterPro" id="IPR005791">
    <property type="entry name" value="SecD"/>
</dbReference>
<comment type="caution">
    <text evidence="14">The sequence shown here is derived from an EMBL/GenBank/DDBJ whole genome shotgun (WGS) entry which is preliminary data.</text>
</comment>
<dbReference type="InterPro" id="IPR022646">
    <property type="entry name" value="SecD/SecF_CS"/>
</dbReference>
<organism evidence="14 15">
    <name type="scientific">Mucilaginibacter arboris</name>
    <dbReference type="NCBI Taxonomy" id="2682090"/>
    <lineage>
        <taxon>Bacteria</taxon>
        <taxon>Pseudomonadati</taxon>
        <taxon>Bacteroidota</taxon>
        <taxon>Sphingobacteriia</taxon>
        <taxon>Sphingobacteriales</taxon>
        <taxon>Sphingobacteriaceae</taxon>
        <taxon>Mucilaginibacter</taxon>
    </lineage>
</organism>
<feature type="transmembrane region" description="Helical" evidence="9">
    <location>
        <begin position="525"/>
        <end position="547"/>
    </location>
</feature>
<dbReference type="NCBIfam" id="TIGR00916">
    <property type="entry name" value="2A0604s01"/>
    <property type="match status" value="2"/>
</dbReference>
<dbReference type="InterPro" id="IPR055344">
    <property type="entry name" value="SecD_SecF_C_bact"/>
</dbReference>
<evidence type="ECO:0000256" key="7">
    <source>
        <dbReference type="ARBA" id="ARBA00023010"/>
    </source>
</evidence>
<evidence type="ECO:0000259" key="12">
    <source>
        <dbReference type="Pfam" id="PF21760"/>
    </source>
</evidence>
<keyword evidence="15" id="KW-1185">Reference proteome</keyword>
<evidence type="ECO:0000259" key="11">
    <source>
        <dbReference type="Pfam" id="PF02355"/>
    </source>
</evidence>
<dbReference type="NCBIfam" id="TIGR00966">
    <property type="entry name" value="transloc_SecF"/>
    <property type="match status" value="1"/>
</dbReference>
<dbReference type="Pfam" id="PF02355">
    <property type="entry name" value="SecD_SecF_C"/>
    <property type="match status" value="2"/>
</dbReference>
<keyword evidence="5 9" id="KW-0653">Protein transport</keyword>
<feature type="domain" description="Protein export membrane protein SecD/SecF C-terminal" evidence="11">
    <location>
        <begin position="804"/>
        <end position="998"/>
    </location>
</feature>
<name>A0A7K1SY90_9SPHI</name>
<evidence type="ECO:0000256" key="4">
    <source>
        <dbReference type="ARBA" id="ARBA00022692"/>
    </source>
</evidence>
<feature type="transmembrane region" description="Helical" evidence="9">
    <location>
        <begin position="970"/>
        <end position="994"/>
    </location>
</feature>
<evidence type="ECO:0000256" key="5">
    <source>
        <dbReference type="ARBA" id="ARBA00022927"/>
    </source>
</evidence>
<sequence>MQSKGVIKFFAIVLAIVCLYQLSFTWVAQNVEKNARNYAKGNPEKERSYLDSISTEPVYPVFNHTYQYCKEKALALGLDLKGGMNVTMQISLAELVKSLSDNSTDPAFNQALANAEVQSKNSQQDYITLFVNEYEKLNPNGKLAPIFSTKESQSRIKFDASNNEVKRYLQNEAKSAVDRSYNILRTRIDKFGVTAPNIQLQSGSNRILIELPGVSEANTDRVRKLLQGSAKLEFYETFDNAEVVNLLANINNILAAKAKLAAAPAKDTLTATATSKKDTASANTSLLNKVAKSKLADTSSKNLKNSNPAVSSPLLNQNMLRPNVYASQNGGMQAAPGAVVGFSAVGDTAKVNRLLANADVKAVIPQNMKFMWGVKAMPINEDYSRRFNDKIPRVELYAIKLTGADGGPVLAGDVIADARNDYDQKGSPEVQMTMNSEGAAKWRTVTAAASADKNNLKAIAIVLDDNVYSAPTVQNEIAGGVSSITGTFTVDDTKDLANVLKAGRLPAPARIVEEAIVGPSLGQEAINAGLISCVVGLLVVLVFMVVYYSRAGTVAVVAVFINVFFLFGVLASLGAVLTLPGIAGIVLTLGISVDANVLIYERVREELAHGKSIRIAIADGFKHAMPSILDSNITTFLTGIILYVFGSGPILGFATTLLIGIITSLFCSLLISRLIFEWMLEKGWDISFSHPWSAHTFKNAHYAFVKNRFKFYTFSGLFILAGLISIFTRGFSLGVDFKGGRTYVVRFEKPVDAQQVREVLDKTYNLTTEVKTFGTANPQLRITTTYLVDDNSPNADTKAENKLKEGLKQVNNPSEIMSQQKVGPTVANDIKTSAIYSVVFAILVISFYILIRFRKWQFSLGALIATAHDALLVLSFFSLFWGILPFSLDIDQAFIAAILTVIGYSINDTVVVFDRIREYLGLHHSKTDDPEAVINDAINSTLSRTIITALTVIFVLIVLFIFGGEVIRGFSFALLIGVCFGTYSSICVATPVIVDFGKKDLK</sequence>
<dbReference type="Gene3D" id="1.20.1640.10">
    <property type="entry name" value="Multidrug efflux transporter AcrB transmembrane domain"/>
    <property type="match status" value="2"/>
</dbReference>
<comment type="similarity">
    <text evidence="9">Belongs to the SecD/SecF family. SecD subfamily.</text>
</comment>
<dbReference type="GO" id="GO:0043952">
    <property type="term" value="P:protein transport by the Sec complex"/>
    <property type="evidence" value="ECO:0007669"/>
    <property type="project" value="UniProtKB-UniRule"/>
</dbReference>
<dbReference type="GO" id="GO:0005886">
    <property type="term" value="C:plasma membrane"/>
    <property type="evidence" value="ECO:0007669"/>
    <property type="project" value="UniProtKB-SubCell"/>
</dbReference>
<dbReference type="SUPFAM" id="SSF82866">
    <property type="entry name" value="Multidrug efflux transporter AcrB transmembrane domain"/>
    <property type="match status" value="2"/>
</dbReference>
<comment type="subunit">
    <text evidence="9">Forms a complex with SecF. Part of the essential Sec protein translocation apparatus which comprises SecA, SecYEG and auxiliary proteins SecDF. Other proteins may also be involved.</text>
</comment>
<dbReference type="AlphaFoldDB" id="A0A7K1SY90"/>